<dbReference type="InterPro" id="IPR029058">
    <property type="entry name" value="AB_hydrolase_fold"/>
</dbReference>
<dbReference type="RefSeq" id="WP_133321866.1">
    <property type="nucleotide sequence ID" value="NZ_SMTF01000006.1"/>
</dbReference>
<dbReference type="OrthoDB" id="9805123at2"/>
<dbReference type="PANTHER" id="PTHR47751">
    <property type="entry name" value="SUPERFAMILY HYDROLASE, PUTATIVE (AFU_ORTHOLOGUE AFUA_2G16580)-RELATED"/>
    <property type="match status" value="1"/>
</dbReference>
<protein>
    <submittedName>
        <fullName evidence="2">Alpha/beta hydrolase</fullName>
    </submittedName>
</protein>
<name>A0A4R5TME8_9GAMM</name>
<feature type="domain" description="Dienelactone hydrolase" evidence="1">
    <location>
        <begin position="55"/>
        <end position="142"/>
    </location>
</feature>
<dbReference type="InterPro" id="IPR051411">
    <property type="entry name" value="Polyketide_trans_af380"/>
</dbReference>
<accession>A0A4R5TME8</accession>
<evidence type="ECO:0000259" key="1">
    <source>
        <dbReference type="Pfam" id="PF01738"/>
    </source>
</evidence>
<dbReference type="Proteomes" id="UP000294796">
    <property type="component" value="Unassembled WGS sequence"/>
</dbReference>
<evidence type="ECO:0000313" key="3">
    <source>
        <dbReference type="Proteomes" id="UP000294796"/>
    </source>
</evidence>
<dbReference type="EMBL" id="SMTF01000006">
    <property type="protein sequence ID" value="TDK23769.1"/>
    <property type="molecule type" value="Genomic_DNA"/>
</dbReference>
<keyword evidence="2" id="KW-0378">Hydrolase</keyword>
<comment type="caution">
    <text evidence="2">The sequence shown here is derived from an EMBL/GenBank/DDBJ whole genome shotgun (WGS) entry which is preliminary data.</text>
</comment>
<keyword evidence="3" id="KW-1185">Reference proteome</keyword>
<evidence type="ECO:0000313" key="2">
    <source>
        <dbReference type="EMBL" id="TDK23769.1"/>
    </source>
</evidence>
<organism evidence="2 3">
    <name type="scientific">Luteimonas aestuarii</name>
    <dbReference type="NCBI Taxonomy" id="453837"/>
    <lineage>
        <taxon>Bacteria</taxon>
        <taxon>Pseudomonadati</taxon>
        <taxon>Pseudomonadota</taxon>
        <taxon>Gammaproteobacteria</taxon>
        <taxon>Lysobacterales</taxon>
        <taxon>Lysobacteraceae</taxon>
        <taxon>Luteimonas</taxon>
    </lineage>
</organism>
<sequence length="255" mass="27598">MATQSANVHDTRFRNGDTVIAAQLHLPPGFDACRRWSALVLSTPGRHIQPTMDARYASKLAARGFVVIAFDCLHRDANGDATRAAATSAWRADDLHCAVDHLVSLPFVDARQIGVLGICAGGGPAARAALTDPRVKALATVAGTDAGGTFRRLLARRRRHEARPQLRGIAPVRDGSPLQDLPDRLLQPLMVIVGSRHGGTRQHETGRALYGLARGRDQALVVIPDADPDGLARRDEHIDPAINRLAPFFHFHLEP</sequence>
<dbReference type="Pfam" id="PF01738">
    <property type="entry name" value="DLH"/>
    <property type="match status" value="1"/>
</dbReference>
<gene>
    <name evidence="2" type="ORF">E2F46_09550</name>
</gene>
<dbReference type="Gene3D" id="1.10.10.800">
    <property type="match status" value="1"/>
</dbReference>
<dbReference type="InterPro" id="IPR002925">
    <property type="entry name" value="Dienelactn_hydro"/>
</dbReference>
<dbReference type="Gene3D" id="3.40.50.1820">
    <property type="entry name" value="alpha/beta hydrolase"/>
    <property type="match status" value="1"/>
</dbReference>
<dbReference type="SUPFAM" id="SSF53474">
    <property type="entry name" value="alpha/beta-Hydrolases"/>
    <property type="match status" value="1"/>
</dbReference>
<dbReference type="GO" id="GO:0016787">
    <property type="term" value="F:hydrolase activity"/>
    <property type="evidence" value="ECO:0007669"/>
    <property type="project" value="UniProtKB-KW"/>
</dbReference>
<proteinExistence type="predicted"/>
<reference evidence="2 3" key="1">
    <citation type="submission" date="2019-03" db="EMBL/GenBank/DDBJ databases">
        <title>Luteimonas zhaokaii sp.nov., isolated from the rectal contents of Plateau pika in Yushu, Qinghai Province, China.</title>
        <authorList>
            <person name="Zhang G."/>
        </authorList>
    </citation>
    <scope>NUCLEOTIDE SEQUENCE [LARGE SCALE GENOMIC DNA]</scope>
    <source>
        <strain evidence="2 3">B9</strain>
    </source>
</reference>
<dbReference type="PANTHER" id="PTHR47751:SF1">
    <property type="entry name" value="SUPERFAMILY HYDROLASE, PUTATIVE (AFU_ORTHOLOGUE AFUA_2G16580)-RELATED"/>
    <property type="match status" value="1"/>
</dbReference>
<dbReference type="AlphaFoldDB" id="A0A4R5TME8"/>